<dbReference type="Gene3D" id="3.30.428.10">
    <property type="entry name" value="HIT-like"/>
    <property type="match status" value="1"/>
</dbReference>
<evidence type="ECO:0000259" key="2">
    <source>
        <dbReference type="PROSITE" id="PS51084"/>
    </source>
</evidence>
<keyword evidence="4" id="KW-1185">Reference proteome</keyword>
<sequence>MLPIYAQVPQCELCNTTGGELVWRNADLRVIMVNDPHFVGFVRVVWHEHVAEMTNLTPAQRHMLLDVVFTVEQVMRDVLSPTKINLASLGNMTPHLHWHVIPRFATDVNFPNPVWALTQTQAAQTAQPCVSKAQYDTLVNALRIALWA</sequence>
<dbReference type="PROSITE" id="PS51084">
    <property type="entry name" value="HIT_2"/>
    <property type="match status" value="1"/>
</dbReference>
<dbReference type="RefSeq" id="WP_114561886.1">
    <property type="nucleotide sequence ID" value="NZ_CP031124.1"/>
</dbReference>
<dbReference type="Proteomes" id="UP000252182">
    <property type="component" value="Chromosome"/>
</dbReference>
<dbReference type="OrthoDB" id="9799145at2"/>
<feature type="domain" description="HIT" evidence="2">
    <location>
        <begin position="9"/>
        <end position="110"/>
    </location>
</feature>
<accession>A0A345D8B6</accession>
<dbReference type="Pfam" id="PF01230">
    <property type="entry name" value="HIT"/>
    <property type="match status" value="1"/>
</dbReference>
<evidence type="ECO:0000313" key="4">
    <source>
        <dbReference type="Proteomes" id="UP000252182"/>
    </source>
</evidence>
<dbReference type="SUPFAM" id="SSF54197">
    <property type="entry name" value="HIT-like"/>
    <property type="match status" value="1"/>
</dbReference>
<evidence type="ECO:0000313" key="3">
    <source>
        <dbReference type="EMBL" id="AXF84604.1"/>
    </source>
</evidence>
<name>A0A345D8B6_9BURK</name>
<dbReference type="InterPro" id="IPR036265">
    <property type="entry name" value="HIT-like_sf"/>
</dbReference>
<dbReference type="InterPro" id="IPR052908">
    <property type="entry name" value="AP-4-A_phosphorylase"/>
</dbReference>
<dbReference type="AlphaFoldDB" id="A0A345D8B6"/>
<evidence type="ECO:0000256" key="1">
    <source>
        <dbReference type="PROSITE-ProRule" id="PRU00464"/>
    </source>
</evidence>
<dbReference type="PANTHER" id="PTHR42997:SF1">
    <property type="entry name" value="AP-4-A PHOSPHORYLASE"/>
    <property type="match status" value="1"/>
</dbReference>
<gene>
    <name evidence="3" type="ORF">DTO96_100313</name>
</gene>
<dbReference type="KEGG" id="hyf:DTO96_100313"/>
<dbReference type="InterPro" id="IPR011146">
    <property type="entry name" value="HIT-like"/>
</dbReference>
<proteinExistence type="predicted"/>
<dbReference type="GO" id="GO:0003824">
    <property type="term" value="F:catalytic activity"/>
    <property type="evidence" value="ECO:0007669"/>
    <property type="project" value="InterPro"/>
</dbReference>
<dbReference type="EMBL" id="CP031124">
    <property type="protein sequence ID" value="AXF84604.1"/>
    <property type="molecule type" value="Genomic_DNA"/>
</dbReference>
<feature type="short sequence motif" description="Histidine triad motif" evidence="1">
    <location>
        <begin position="95"/>
        <end position="99"/>
    </location>
</feature>
<organism evidence="3 4">
    <name type="scientific">Ephemeroptericola cinctiostellae</name>
    <dbReference type="NCBI Taxonomy" id="2268024"/>
    <lineage>
        <taxon>Bacteria</taxon>
        <taxon>Pseudomonadati</taxon>
        <taxon>Pseudomonadota</taxon>
        <taxon>Betaproteobacteria</taxon>
        <taxon>Burkholderiales</taxon>
        <taxon>Burkholderiaceae</taxon>
        <taxon>Ephemeroptericola</taxon>
    </lineage>
</organism>
<reference evidence="4" key="1">
    <citation type="submission" date="2018-07" db="EMBL/GenBank/DDBJ databases">
        <authorList>
            <person name="Kim H."/>
        </authorList>
    </citation>
    <scope>NUCLEOTIDE SEQUENCE [LARGE SCALE GENOMIC DNA]</scope>
    <source>
        <strain evidence="4">F02</strain>
    </source>
</reference>
<dbReference type="PANTHER" id="PTHR42997">
    <property type="entry name" value="HIT FAMILY HYDROLASE"/>
    <property type="match status" value="1"/>
</dbReference>
<protein>
    <recommendedName>
        <fullName evidence="2">HIT domain-containing protein</fullName>
    </recommendedName>
</protein>